<dbReference type="PANTHER" id="PTHR31602">
    <property type="entry name" value="GROWTH-REGULATING FACTOR 5"/>
    <property type="match status" value="1"/>
</dbReference>
<feature type="domain" description="QLQ" evidence="6">
    <location>
        <begin position="116"/>
        <end position="151"/>
    </location>
</feature>
<dbReference type="GO" id="GO:0032502">
    <property type="term" value="P:developmental process"/>
    <property type="evidence" value="ECO:0007669"/>
    <property type="project" value="InterPro"/>
</dbReference>
<dbReference type="AlphaFoldDB" id="A0AAQ3Q8A1"/>
<comment type="subcellular location">
    <subcellularLocation>
        <location evidence="1 4 5">Nucleus</location>
    </subcellularLocation>
</comment>
<accession>A0AAQ3Q8A1</accession>
<evidence type="ECO:0000259" key="7">
    <source>
        <dbReference type="PROSITE" id="PS51667"/>
    </source>
</evidence>
<dbReference type="GO" id="GO:0005634">
    <property type="term" value="C:nucleus"/>
    <property type="evidence" value="ECO:0007669"/>
    <property type="project" value="UniProtKB-SubCell"/>
</dbReference>
<dbReference type="PROSITE" id="PS51666">
    <property type="entry name" value="QLQ"/>
    <property type="match status" value="1"/>
</dbReference>
<keyword evidence="5" id="KW-0805">Transcription regulation</keyword>
<reference evidence="8 9" key="1">
    <citation type="submission" date="2023-10" db="EMBL/GenBank/DDBJ databases">
        <title>Chromosome-scale genome assembly provides insights into flower coloration mechanisms of Canna indica.</title>
        <authorList>
            <person name="Li C."/>
        </authorList>
    </citation>
    <scope>NUCLEOTIDE SEQUENCE [LARGE SCALE GENOMIC DNA]</scope>
    <source>
        <tissue evidence="8">Flower</tissue>
    </source>
</reference>
<name>A0AAQ3Q8A1_9LILI</name>
<feature type="domain" description="WRC" evidence="7">
    <location>
        <begin position="185"/>
        <end position="229"/>
    </location>
</feature>
<dbReference type="EMBL" id="CP136891">
    <property type="protein sequence ID" value="WOK99592.1"/>
    <property type="molecule type" value="Genomic_DNA"/>
</dbReference>
<dbReference type="GO" id="GO:0005524">
    <property type="term" value="F:ATP binding"/>
    <property type="evidence" value="ECO:0007669"/>
    <property type="project" value="UniProtKB-UniRule"/>
</dbReference>
<proteinExistence type="inferred from homology"/>
<evidence type="ECO:0000313" key="8">
    <source>
        <dbReference type="EMBL" id="WOK99592.1"/>
    </source>
</evidence>
<dbReference type="PANTHER" id="PTHR31602:SF42">
    <property type="entry name" value="GROWTH-REGULATING FACTOR 2"/>
    <property type="match status" value="1"/>
</dbReference>
<keyword evidence="5" id="KW-0010">Activator</keyword>
<comment type="function">
    <text evidence="5">Transcription activator.</text>
</comment>
<dbReference type="SMART" id="SM00951">
    <property type="entry name" value="QLQ"/>
    <property type="match status" value="1"/>
</dbReference>
<sequence>MDFGGLITIDGMINSSSIHGCDVFSSSSASKNDKRSGLLASDAEKLDWRCFKMAKSEAPPSLPNGQQLLRFYASRSEASVLSSGSKSPTSSYIGNTGLGLGKLNVNSNELSGGRGIFTSSQWMELENQALIYKYIDANVEIPTNLLIPKRTSYNPFGLSAFSSGSLRTSALDRGSYHVGLCGNADPELGRCRRTDGKKWRCSREAVADQKYCERHLNRGRHRSRKPVEGHNGQTTHIKMNLMPVISTSQAVSPSFGNSLSNSNLAIAQQEMGNMKPSSTTSSTTQLNRTTFSDMKESTCSKDSEELCKLTLLNSKGTITSFPTPKQNQIDKLPSNINFGFVSTCSSSLQLENSNNAPSLEVNDQQLQPHHVLQHFTWSEGGDMKPDNYELSIPMPPASDFFSCSSSLNGMSQRITNGVPFIWDKYAGGPLAEALKNTGKAQDHGKKSSLDLMMDNWDMSTWTGSSSTTFDSASGTTTSSSKHKLAHGISGMLSHDFD</sequence>
<keyword evidence="5" id="KW-0804">Transcription</keyword>
<feature type="short sequence motif" description="Bipartite nuclear localization signal" evidence="4">
    <location>
        <begin position="218"/>
        <end position="225"/>
    </location>
</feature>
<evidence type="ECO:0000256" key="1">
    <source>
        <dbReference type="ARBA" id="ARBA00004123"/>
    </source>
</evidence>
<dbReference type="GO" id="GO:0006351">
    <property type="term" value="P:DNA-templated transcription"/>
    <property type="evidence" value="ECO:0007669"/>
    <property type="project" value="UniProtKB-UniRule"/>
</dbReference>
<comment type="domain">
    <text evidence="5">The QLQ domain and WRC domain may be involved in protein-protein interaction and DNA-binding, respectively.</text>
</comment>
<comment type="similarity">
    <text evidence="2 5">Belongs to the GRF family.</text>
</comment>
<dbReference type="InterPro" id="IPR031137">
    <property type="entry name" value="GRF"/>
</dbReference>
<dbReference type="Proteomes" id="UP001327560">
    <property type="component" value="Chromosome 2"/>
</dbReference>
<protein>
    <recommendedName>
        <fullName evidence="5">Growth-regulating factor</fullName>
    </recommendedName>
</protein>
<dbReference type="PROSITE" id="PS51667">
    <property type="entry name" value="WRC"/>
    <property type="match status" value="1"/>
</dbReference>
<dbReference type="InterPro" id="IPR014978">
    <property type="entry name" value="Gln-Leu-Gln_QLQ"/>
</dbReference>
<evidence type="ECO:0000313" key="9">
    <source>
        <dbReference type="Proteomes" id="UP001327560"/>
    </source>
</evidence>
<feature type="short sequence motif" description="Bipartite nuclear localization signal" evidence="4">
    <location>
        <begin position="190"/>
        <end position="200"/>
    </location>
</feature>
<evidence type="ECO:0000256" key="3">
    <source>
        <dbReference type="ARBA" id="ARBA00023242"/>
    </source>
</evidence>
<dbReference type="InterPro" id="IPR014977">
    <property type="entry name" value="WRC_dom"/>
</dbReference>
<gene>
    <name evidence="8" type="ORF">Cni_G08304</name>
</gene>
<dbReference type="Pfam" id="PF08879">
    <property type="entry name" value="WRC"/>
    <property type="match status" value="1"/>
</dbReference>
<keyword evidence="3 4" id="KW-0539">Nucleus</keyword>
<organism evidence="8 9">
    <name type="scientific">Canna indica</name>
    <name type="common">Indian-shot</name>
    <dbReference type="NCBI Taxonomy" id="4628"/>
    <lineage>
        <taxon>Eukaryota</taxon>
        <taxon>Viridiplantae</taxon>
        <taxon>Streptophyta</taxon>
        <taxon>Embryophyta</taxon>
        <taxon>Tracheophyta</taxon>
        <taxon>Spermatophyta</taxon>
        <taxon>Magnoliopsida</taxon>
        <taxon>Liliopsida</taxon>
        <taxon>Zingiberales</taxon>
        <taxon>Cannaceae</taxon>
        <taxon>Canna</taxon>
    </lineage>
</organism>
<evidence type="ECO:0000259" key="6">
    <source>
        <dbReference type="PROSITE" id="PS51666"/>
    </source>
</evidence>
<keyword evidence="9" id="KW-1185">Reference proteome</keyword>
<evidence type="ECO:0000256" key="2">
    <source>
        <dbReference type="ARBA" id="ARBA00008122"/>
    </source>
</evidence>
<evidence type="ECO:0000256" key="4">
    <source>
        <dbReference type="PROSITE-ProRule" id="PRU01002"/>
    </source>
</evidence>
<dbReference type="Pfam" id="PF08880">
    <property type="entry name" value="QLQ"/>
    <property type="match status" value="1"/>
</dbReference>
<evidence type="ECO:0000256" key="5">
    <source>
        <dbReference type="RuleBase" id="RU367127"/>
    </source>
</evidence>
<dbReference type="GO" id="GO:0006355">
    <property type="term" value="P:regulation of DNA-templated transcription"/>
    <property type="evidence" value="ECO:0007669"/>
    <property type="project" value="InterPro"/>
</dbReference>